<protein>
    <submittedName>
        <fullName evidence="2">Uncharacterized protein</fullName>
    </submittedName>
</protein>
<feature type="compositionally biased region" description="Polar residues" evidence="1">
    <location>
        <begin position="52"/>
        <end position="63"/>
    </location>
</feature>
<name>A0A0A9G4X4_ARUDO</name>
<dbReference type="AlphaFoldDB" id="A0A0A9G4X4"/>
<sequence length="269" mass="27204">MPAPRSSASNSPATPEASSMEAATLKARASARTRVMLTAAGGRDSEAARSNPEGTTRPSTASTLRLYGTAVMAPTTEVFDPGDGAGEWTTTVEFAPEVRLTAPRSEGARPVVCNSVVTSFPEAGMRARSDGERYSSRTWYRSTSAMSAPAAAANAEGDCGRLAFGTASSVSEDLPASSPATGVDASNRAKSAKLGNAASTAVTFPPAAGSGSAAAASSTSAAQSARRGETGGTHLPISPVERSTGVGSEVERCDDDRGLRKGREGRGVA</sequence>
<reference evidence="2" key="1">
    <citation type="submission" date="2014-09" db="EMBL/GenBank/DDBJ databases">
        <authorList>
            <person name="Magalhaes I.L.F."/>
            <person name="Oliveira U."/>
            <person name="Santos F.R."/>
            <person name="Vidigal T.H.D.A."/>
            <person name="Brescovit A.D."/>
            <person name="Santos A.J."/>
        </authorList>
    </citation>
    <scope>NUCLEOTIDE SEQUENCE</scope>
    <source>
        <tissue evidence="2">Shoot tissue taken approximately 20 cm above the soil surface</tissue>
    </source>
</reference>
<proteinExistence type="predicted"/>
<organism evidence="2">
    <name type="scientific">Arundo donax</name>
    <name type="common">Giant reed</name>
    <name type="synonym">Donax arundinaceus</name>
    <dbReference type="NCBI Taxonomy" id="35708"/>
    <lineage>
        <taxon>Eukaryota</taxon>
        <taxon>Viridiplantae</taxon>
        <taxon>Streptophyta</taxon>
        <taxon>Embryophyta</taxon>
        <taxon>Tracheophyta</taxon>
        <taxon>Spermatophyta</taxon>
        <taxon>Magnoliopsida</taxon>
        <taxon>Liliopsida</taxon>
        <taxon>Poales</taxon>
        <taxon>Poaceae</taxon>
        <taxon>PACMAD clade</taxon>
        <taxon>Arundinoideae</taxon>
        <taxon>Arundineae</taxon>
        <taxon>Arundo</taxon>
    </lineage>
</organism>
<feature type="region of interest" description="Disordered" evidence="1">
    <location>
        <begin position="207"/>
        <end position="269"/>
    </location>
</feature>
<accession>A0A0A9G4X4</accession>
<feature type="compositionally biased region" description="Low complexity" evidence="1">
    <location>
        <begin position="207"/>
        <end position="225"/>
    </location>
</feature>
<dbReference type="EMBL" id="GBRH01177796">
    <property type="protein sequence ID" value="JAE20100.1"/>
    <property type="molecule type" value="Transcribed_RNA"/>
</dbReference>
<feature type="compositionally biased region" description="Basic and acidic residues" evidence="1">
    <location>
        <begin position="249"/>
        <end position="269"/>
    </location>
</feature>
<reference evidence="2" key="2">
    <citation type="journal article" date="2015" name="Data Brief">
        <title>Shoot transcriptome of the giant reed, Arundo donax.</title>
        <authorList>
            <person name="Barrero R.A."/>
            <person name="Guerrero F.D."/>
            <person name="Moolhuijzen P."/>
            <person name="Goolsby J.A."/>
            <person name="Tidwell J."/>
            <person name="Bellgard S.E."/>
            <person name="Bellgard M.I."/>
        </authorList>
    </citation>
    <scope>NUCLEOTIDE SEQUENCE</scope>
    <source>
        <tissue evidence="2">Shoot tissue taken approximately 20 cm above the soil surface</tissue>
    </source>
</reference>
<evidence type="ECO:0000256" key="1">
    <source>
        <dbReference type="SAM" id="MobiDB-lite"/>
    </source>
</evidence>
<feature type="compositionally biased region" description="Low complexity" evidence="1">
    <location>
        <begin position="1"/>
        <end position="15"/>
    </location>
</feature>
<feature type="region of interest" description="Disordered" evidence="1">
    <location>
        <begin position="1"/>
        <end position="63"/>
    </location>
</feature>
<evidence type="ECO:0000313" key="2">
    <source>
        <dbReference type="EMBL" id="JAE20100.1"/>
    </source>
</evidence>